<reference evidence="2 3" key="1">
    <citation type="submission" date="2018-06" db="EMBL/GenBank/DDBJ databases">
        <authorList>
            <consortium name="Pathogen Informatics"/>
            <person name="Doyle S."/>
        </authorList>
    </citation>
    <scope>NUCLEOTIDE SEQUENCE [LARGE SCALE GENOMIC DNA]</scope>
    <source>
        <strain evidence="2 3">NCTC11532</strain>
    </source>
</reference>
<dbReference type="STRING" id="1122170.GCA_000701265_01526"/>
<sequence length="762" mass="88007">MPDFLKGNAQQFFHAFGQDWAIAEQKDDTKTILRDLPSFHFLGTVKQAISFFNIWYKKVQGKYYLQGNMSAGNLSYLFGRDPLKKEEEDVEIYHQNLVRLDFGYVNDAGESCGIMVMYRKDNPKQWIIGLIKNTQAEPKDREVICITSFDLKPYIKNFDPQLSLSTVSSTHSLLAHIHSAIPTFLLQNAVDSHNEINLRFQRIVLLMRQFQIEGETATLRNPIPFNELNLSTLFADNPILDLILQYKLFDELPLSINLLKDILSESSQLQKEIKGVKFTANEEINKRLLKILLVFYDKGILEQNRQFLANIDCVNRFKGFMWHETQIQLLPFLIQKNYPDPLIQIILSEEAYFRAIHSLVELEPELTQDVPQFFADPTKLEELKFIHSLPDENTKRLCLIFWVKGALSIDGYQQIVEAAKEYPLMASSLVALDKTKTVSIEKLQKIALDPSRHLRKSIAYHFSKELQKFHGVNSKLHLLNLQELKSASTALLVLKKAKHGKAADYLSVLENDSNGRALRLLLPQLEKFEGDTLKVLIDVLFEGIRKVIPTQGYEVLNIDDKEQLSLAKSLQERFICVMQMQDLKLSQEIIELSAQEDTEKAQRFRQVILRVEAQCKKIHERFYSSDSYRDTLAKWKIEEESYRKNIYKITYEALKGNNMDAHNQLKKAEDAILKIVDPEIESDFYRVIYNILLVVANIVISAITLFGANAVKYHYTGNFWFFNQSSSGEEIRALDKEALKLMDINKGEEYDTWSILSSNPMC</sequence>
<keyword evidence="1" id="KW-0472">Membrane</keyword>
<keyword evidence="1" id="KW-1133">Transmembrane helix</keyword>
<proteinExistence type="predicted"/>
<organism evidence="2 3">
    <name type="scientific">Legionella wadsworthii</name>
    <dbReference type="NCBI Taxonomy" id="28088"/>
    <lineage>
        <taxon>Bacteria</taxon>
        <taxon>Pseudomonadati</taxon>
        <taxon>Pseudomonadota</taxon>
        <taxon>Gammaproteobacteria</taxon>
        <taxon>Legionellales</taxon>
        <taxon>Legionellaceae</taxon>
        <taxon>Legionella</taxon>
    </lineage>
</organism>
<dbReference type="OrthoDB" id="5649212at2"/>
<keyword evidence="1" id="KW-0812">Transmembrane</keyword>
<dbReference type="AlphaFoldDB" id="A0A378LYG3"/>
<evidence type="ECO:0000313" key="2">
    <source>
        <dbReference type="EMBL" id="STY31777.1"/>
    </source>
</evidence>
<dbReference type="Proteomes" id="UP000255297">
    <property type="component" value="Unassembled WGS sequence"/>
</dbReference>
<feature type="transmembrane region" description="Helical" evidence="1">
    <location>
        <begin position="687"/>
        <end position="708"/>
    </location>
</feature>
<keyword evidence="3" id="KW-1185">Reference proteome</keyword>
<name>A0A378LYG3_9GAMM</name>
<dbReference type="EMBL" id="UGPB01000001">
    <property type="protein sequence ID" value="STY31777.1"/>
    <property type="molecule type" value="Genomic_DNA"/>
</dbReference>
<protein>
    <submittedName>
        <fullName evidence="2">Uncharacterized protein</fullName>
    </submittedName>
</protein>
<accession>A0A378LYG3</accession>
<evidence type="ECO:0000256" key="1">
    <source>
        <dbReference type="SAM" id="Phobius"/>
    </source>
</evidence>
<dbReference type="RefSeq" id="WP_031566712.1">
    <property type="nucleotide sequence ID" value="NZ_CAAAIS010000014.1"/>
</dbReference>
<evidence type="ECO:0000313" key="3">
    <source>
        <dbReference type="Proteomes" id="UP000255297"/>
    </source>
</evidence>
<gene>
    <name evidence="2" type="ORF">NCTC11532_03063</name>
</gene>